<proteinExistence type="predicted"/>
<name>A0A1K2I4M6_9LACO</name>
<sequence>MKFPLIWLLSIGALIGLLVGMSLLGLAVFLGRLKSKEVRK</sequence>
<feature type="transmembrane region" description="Helical" evidence="1">
    <location>
        <begin position="6"/>
        <end position="30"/>
    </location>
</feature>
<reference evidence="2" key="1">
    <citation type="submission" date="2016-11" db="EMBL/GenBank/DDBJ databases">
        <authorList>
            <person name="Jaros S."/>
            <person name="Januszkiewicz K."/>
            <person name="Wedrychowicz H."/>
        </authorList>
    </citation>
    <scope>NUCLEOTIDE SEQUENCE</scope>
    <source>
        <strain evidence="2">ACA-DC 565</strain>
    </source>
</reference>
<protein>
    <submittedName>
        <fullName evidence="2">Uncharacterized protein</fullName>
    </submittedName>
</protein>
<keyword evidence="1" id="KW-0812">Transmembrane</keyword>
<accession>A0A1K2I4M6</accession>
<dbReference type="EMBL" id="LT634362">
    <property type="protein sequence ID" value="SFZ87193.1"/>
    <property type="molecule type" value="Genomic_DNA"/>
</dbReference>
<keyword evidence="1" id="KW-1133">Transmembrane helix</keyword>
<organism evidence="2">
    <name type="scientific">Loigolactobacillus rennini</name>
    <dbReference type="NCBI Taxonomy" id="238013"/>
    <lineage>
        <taxon>Bacteria</taxon>
        <taxon>Bacillati</taxon>
        <taxon>Bacillota</taxon>
        <taxon>Bacilli</taxon>
        <taxon>Lactobacillales</taxon>
        <taxon>Lactobacillaceae</taxon>
        <taxon>Loigolactobacillus</taxon>
    </lineage>
</organism>
<keyword evidence="1" id="KW-0472">Membrane</keyword>
<dbReference type="AlphaFoldDB" id="A0A1K2I4M6"/>
<evidence type="ECO:0000313" key="2">
    <source>
        <dbReference type="EMBL" id="SFZ87193.1"/>
    </source>
</evidence>
<gene>
    <name evidence="2" type="ORF">LREN565_0306</name>
</gene>
<evidence type="ECO:0000256" key="1">
    <source>
        <dbReference type="SAM" id="Phobius"/>
    </source>
</evidence>